<gene>
    <name evidence="1" type="ORF">Lfee_2492</name>
    <name evidence="2" type="ORF">NCTC12022_01098</name>
</gene>
<evidence type="ECO:0000313" key="1">
    <source>
        <dbReference type="EMBL" id="KTC94828.1"/>
    </source>
</evidence>
<dbReference type="RefSeq" id="WP_058447341.1">
    <property type="nucleotide sequence ID" value="NZ_CAAAHT010000020.1"/>
</dbReference>
<dbReference type="Proteomes" id="UP000054698">
    <property type="component" value="Unassembled WGS sequence"/>
</dbReference>
<proteinExistence type="predicted"/>
<evidence type="ECO:0000313" key="2">
    <source>
        <dbReference type="EMBL" id="SPX60374.1"/>
    </source>
</evidence>
<dbReference type="Proteomes" id="UP000251942">
    <property type="component" value="Unassembled WGS sequence"/>
</dbReference>
<evidence type="ECO:0000313" key="3">
    <source>
        <dbReference type="Proteomes" id="UP000054698"/>
    </source>
</evidence>
<dbReference type="EMBL" id="LNYB01000085">
    <property type="protein sequence ID" value="KTC94828.1"/>
    <property type="molecule type" value="Genomic_DNA"/>
</dbReference>
<keyword evidence="3" id="KW-1185">Reference proteome</keyword>
<name>A0A0W0TGS7_9GAMM</name>
<dbReference type="OrthoDB" id="5638079at2"/>
<sequence>MPYYMYFPFKESELSEEERAAKDRWLHNERINHKDVIILYHGDKLSNIPSNAKIYISLHGTSQANYNVTDGKNTISVQEIARRMIADGLLDDPKILRLKLFFCDHINKALPVAQAFLQTLRAEPKSEQSRLRVDYYPDHLLASPGISSSGKEIHKHGLKSPVRSAADPRARDIRQSLYTNQDCMPKLTRDDIQKVINQYEGYKSSRLHGLSGLFNLNGFFSTSESADMMKTLLSATSETDRFHIAANYVKYFPEAHFAKLLVPAINHAVEDNKKFWEGGLLPFFSDMEP</sequence>
<reference evidence="1 3" key="1">
    <citation type="submission" date="2015-11" db="EMBL/GenBank/DDBJ databases">
        <title>Genomic analysis of 38 Legionella species identifies large and diverse effector repertoires.</title>
        <authorList>
            <person name="Burstein D."/>
            <person name="Amaro F."/>
            <person name="Zusman T."/>
            <person name="Lifshitz Z."/>
            <person name="Cohen O."/>
            <person name="Gilbert J.A."/>
            <person name="Pupko T."/>
            <person name="Shuman H.A."/>
            <person name="Segal G."/>
        </authorList>
    </citation>
    <scope>NUCLEOTIDE SEQUENCE [LARGE SCALE GENOMIC DNA]</scope>
    <source>
        <strain evidence="1 3">WO-44C</strain>
    </source>
</reference>
<dbReference type="PATRIC" id="fig|453.4.peg.2731"/>
<dbReference type="AlphaFoldDB" id="A0A0W0TGS7"/>
<dbReference type="EMBL" id="UASS01000009">
    <property type="protein sequence ID" value="SPX60374.1"/>
    <property type="molecule type" value="Genomic_DNA"/>
</dbReference>
<evidence type="ECO:0000313" key="4">
    <source>
        <dbReference type="Proteomes" id="UP000251942"/>
    </source>
</evidence>
<organism evidence="1 3">
    <name type="scientific">Legionella feeleii</name>
    <dbReference type="NCBI Taxonomy" id="453"/>
    <lineage>
        <taxon>Bacteria</taxon>
        <taxon>Pseudomonadati</taxon>
        <taxon>Pseudomonadota</taxon>
        <taxon>Gammaproteobacteria</taxon>
        <taxon>Legionellales</taxon>
        <taxon>Legionellaceae</taxon>
        <taxon>Legionella</taxon>
    </lineage>
</organism>
<protein>
    <submittedName>
        <fullName evidence="1">Uncharacterized protein</fullName>
    </submittedName>
</protein>
<reference evidence="2 4" key="2">
    <citation type="submission" date="2018-06" db="EMBL/GenBank/DDBJ databases">
        <authorList>
            <consortium name="Pathogen Informatics"/>
            <person name="Doyle S."/>
        </authorList>
    </citation>
    <scope>NUCLEOTIDE SEQUENCE [LARGE SCALE GENOMIC DNA]</scope>
    <source>
        <strain evidence="2 4">NCTC12022</strain>
    </source>
</reference>
<accession>A0A0W0TGS7</accession>